<sequence>MDYLEILNESELEIEAINRMTILDIQKELISDFLLHRTVFCSELASVGILNPCPFVKKYELEEDTPKMIEDFEKEYKCLVYHTIKTLTDTGTIYNLFYVRENKEDWETQQDDIYASLPFVATINFSSPENVKFGQIQVGHLTGGLYNRFYEER</sequence>
<accession>A0ABQ1PUF3</accession>
<protein>
    <submittedName>
        <fullName evidence="1">Uncharacterized protein</fullName>
    </submittedName>
</protein>
<name>A0ABQ1PUF3_9ENTE</name>
<proteinExistence type="predicted"/>
<dbReference type="EMBL" id="BMKI01000018">
    <property type="protein sequence ID" value="GGD04305.1"/>
    <property type="molecule type" value="Genomic_DNA"/>
</dbReference>
<organism evidence="1 2">
    <name type="scientific">Enterococcus wangshanyuanii</name>
    <dbReference type="NCBI Taxonomy" id="2005703"/>
    <lineage>
        <taxon>Bacteria</taxon>
        <taxon>Bacillati</taxon>
        <taxon>Bacillota</taxon>
        <taxon>Bacilli</taxon>
        <taxon>Lactobacillales</taxon>
        <taxon>Enterococcaceae</taxon>
        <taxon>Enterococcus</taxon>
    </lineage>
</organism>
<keyword evidence="2" id="KW-1185">Reference proteome</keyword>
<dbReference type="RefSeq" id="WP_088271789.1">
    <property type="nucleotide sequence ID" value="NZ_BMKI01000018.1"/>
</dbReference>
<reference evidence="2" key="1">
    <citation type="journal article" date="2019" name="Int. J. Syst. Evol. Microbiol.">
        <title>The Global Catalogue of Microorganisms (GCM) 10K type strain sequencing project: providing services to taxonomists for standard genome sequencing and annotation.</title>
        <authorList>
            <consortium name="The Broad Institute Genomics Platform"/>
            <consortium name="The Broad Institute Genome Sequencing Center for Infectious Disease"/>
            <person name="Wu L."/>
            <person name="Ma J."/>
        </authorList>
    </citation>
    <scope>NUCLEOTIDE SEQUENCE [LARGE SCALE GENOMIC DNA]</scope>
    <source>
        <strain evidence="2">CGMCC 1.15942</strain>
    </source>
</reference>
<evidence type="ECO:0000313" key="2">
    <source>
        <dbReference type="Proteomes" id="UP000630615"/>
    </source>
</evidence>
<gene>
    <name evidence="1" type="ORF">GCM10011573_37300</name>
</gene>
<dbReference type="Proteomes" id="UP000630615">
    <property type="component" value="Unassembled WGS sequence"/>
</dbReference>
<evidence type="ECO:0000313" key="1">
    <source>
        <dbReference type="EMBL" id="GGD04305.1"/>
    </source>
</evidence>
<comment type="caution">
    <text evidence="1">The sequence shown here is derived from an EMBL/GenBank/DDBJ whole genome shotgun (WGS) entry which is preliminary data.</text>
</comment>